<evidence type="ECO:0000313" key="2">
    <source>
        <dbReference type="Proteomes" id="UP000054564"/>
    </source>
</evidence>
<sequence>MNNTEANKALSSKEQNAQDLYGEPKFLKKKNAFSLDGHEQPDVVEARKRYIADYTKYCQRSRMYDNDTFETSAAVHPEVLGSNKETVFIFHDESTVHAKEKSKLAWLLPGTSEIRSKNVGRLIHISDFILETTGRLKLSDEQFQEAQMGAQKDLTSANAATVIYPGSAGNKWWDMEQLCNQILQKAIPIFKALHPNFQVVFVFDCSSAHGAFSPSALKVQNMNLSPGAIIPSDDPAIP</sequence>
<accession>A0A0L0UNQ0</accession>
<feature type="non-terminal residue" evidence="1">
    <location>
        <position position="238"/>
    </location>
</feature>
<gene>
    <name evidence="1" type="ORF">PSTG_17991</name>
</gene>
<dbReference type="AlphaFoldDB" id="A0A0L0UNQ0"/>
<dbReference type="EMBL" id="AJIL01001383">
    <property type="protein sequence ID" value="KNE88591.1"/>
    <property type="molecule type" value="Genomic_DNA"/>
</dbReference>
<comment type="caution">
    <text evidence="1">The sequence shown here is derived from an EMBL/GenBank/DDBJ whole genome shotgun (WGS) entry which is preliminary data.</text>
</comment>
<protein>
    <recommendedName>
        <fullName evidence="3">DDE-1 domain-containing protein</fullName>
    </recommendedName>
</protein>
<dbReference type="Proteomes" id="UP000054564">
    <property type="component" value="Unassembled WGS sequence"/>
</dbReference>
<evidence type="ECO:0000313" key="1">
    <source>
        <dbReference type="EMBL" id="KNE88591.1"/>
    </source>
</evidence>
<proteinExistence type="predicted"/>
<reference evidence="2" key="1">
    <citation type="submission" date="2014-03" db="EMBL/GenBank/DDBJ databases">
        <title>The Genome Sequence of Puccinia striiformis f. sp. tritici PST-78.</title>
        <authorList>
            <consortium name="The Broad Institute Genome Sequencing Platform"/>
            <person name="Cuomo C."/>
            <person name="Hulbert S."/>
            <person name="Chen X."/>
            <person name="Walker B."/>
            <person name="Young S.K."/>
            <person name="Zeng Q."/>
            <person name="Gargeya S."/>
            <person name="Fitzgerald M."/>
            <person name="Haas B."/>
            <person name="Abouelleil A."/>
            <person name="Alvarado L."/>
            <person name="Arachchi H.M."/>
            <person name="Berlin A.M."/>
            <person name="Chapman S.B."/>
            <person name="Goldberg J."/>
            <person name="Griggs A."/>
            <person name="Gujja S."/>
            <person name="Hansen M."/>
            <person name="Howarth C."/>
            <person name="Imamovic A."/>
            <person name="Larimer J."/>
            <person name="McCowan C."/>
            <person name="Montmayeur A."/>
            <person name="Murphy C."/>
            <person name="Neiman D."/>
            <person name="Pearson M."/>
            <person name="Priest M."/>
            <person name="Roberts A."/>
            <person name="Saif S."/>
            <person name="Shea T."/>
            <person name="Sisk P."/>
            <person name="Sykes S."/>
            <person name="Wortman J."/>
            <person name="Nusbaum C."/>
            <person name="Birren B."/>
        </authorList>
    </citation>
    <scope>NUCLEOTIDE SEQUENCE [LARGE SCALE GENOMIC DNA]</scope>
    <source>
        <strain evidence="2">race PST-78</strain>
    </source>
</reference>
<dbReference type="STRING" id="1165861.A0A0L0UNQ0"/>
<evidence type="ECO:0008006" key="3">
    <source>
        <dbReference type="Google" id="ProtNLM"/>
    </source>
</evidence>
<name>A0A0L0UNQ0_9BASI</name>
<dbReference type="PANTHER" id="PTHR35871">
    <property type="entry name" value="EXPRESSED PROTEIN"/>
    <property type="match status" value="1"/>
</dbReference>
<organism evidence="1 2">
    <name type="scientific">Puccinia striiformis f. sp. tritici PST-78</name>
    <dbReference type="NCBI Taxonomy" id="1165861"/>
    <lineage>
        <taxon>Eukaryota</taxon>
        <taxon>Fungi</taxon>
        <taxon>Dikarya</taxon>
        <taxon>Basidiomycota</taxon>
        <taxon>Pucciniomycotina</taxon>
        <taxon>Pucciniomycetes</taxon>
        <taxon>Pucciniales</taxon>
        <taxon>Pucciniaceae</taxon>
        <taxon>Puccinia</taxon>
    </lineage>
</organism>
<keyword evidence="2" id="KW-1185">Reference proteome</keyword>
<dbReference type="PANTHER" id="PTHR35871:SF1">
    <property type="entry name" value="CXC1-LIKE CYSTEINE CLUSTER ASSOCIATED WITH KDZ TRANSPOSASES DOMAIN-CONTAINING PROTEIN"/>
    <property type="match status" value="1"/>
</dbReference>